<sequence>MCPRHPLRRSLDRKTTMVLQMHFGSATAQIQRRPLETTRQSAAGRCGAVWTALQLVFGSASAQVQRRPLRTTKQSGVVWTAQQMESGSTSAKVERWNLDPRRQQM</sequence>
<evidence type="ECO:0000313" key="1">
    <source>
        <dbReference type="EnsemblMetazoa" id="ACOM036273-PA.1"/>
    </source>
</evidence>
<dbReference type="AlphaFoldDB" id="A0A8W7PS58"/>
<dbReference type="Proteomes" id="UP000075882">
    <property type="component" value="Unassembled WGS sequence"/>
</dbReference>
<dbReference type="EnsemblMetazoa" id="ACOM036273-RA">
    <property type="protein sequence ID" value="ACOM036273-PA.1"/>
    <property type="gene ID" value="ACOM036273"/>
</dbReference>
<reference evidence="1" key="1">
    <citation type="submission" date="2022-08" db="UniProtKB">
        <authorList>
            <consortium name="EnsemblMetazoa"/>
        </authorList>
    </citation>
    <scope>IDENTIFICATION</scope>
</reference>
<proteinExistence type="predicted"/>
<name>A0A8W7PS58_ANOCL</name>
<organism evidence="1">
    <name type="scientific">Anopheles coluzzii</name>
    <name type="common">African malaria mosquito</name>
    <dbReference type="NCBI Taxonomy" id="1518534"/>
    <lineage>
        <taxon>Eukaryota</taxon>
        <taxon>Metazoa</taxon>
        <taxon>Ecdysozoa</taxon>
        <taxon>Arthropoda</taxon>
        <taxon>Hexapoda</taxon>
        <taxon>Insecta</taxon>
        <taxon>Pterygota</taxon>
        <taxon>Neoptera</taxon>
        <taxon>Endopterygota</taxon>
        <taxon>Diptera</taxon>
        <taxon>Nematocera</taxon>
        <taxon>Culicoidea</taxon>
        <taxon>Culicidae</taxon>
        <taxon>Anophelinae</taxon>
        <taxon>Anopheles</taxon>
    </lineage>
</organism>
<accession>A0A8W7PS58</accession>
<protein>
    <submittedName>
        <fullName evidence="1">Uncharacterized protein</fullName>
    </submittedName>
</protein>